<evidence type="ECO:0000313" key="3">
    <source>
        <dbReference type="Proteomes" id="UP000075885"/>
    </source>
</evidence>
<dbReference type="EnsemblMetazoa" id="AEPI006912-RA">
    <property type="protein sequence ID" value="AEPI006912-PA"/>
    <property type="gene ID" value="AEPI006912"/>
</dbReference>
<evidence type="ECO:0000256" key="1">
    <source>
        <dbReference type="SAM" id="SignalP"/>
    </source>
</evidence>
<keyword evidence="1" id="KW-0732">Signal</keyword>
<protein>
    <submittedName>
        <fullName evidence="2">Uncharacterized protein</fullName>
    </submittedName>
</protein>
<dbReference type="Proteomes" id="UP000075885">
    <property type="component" value="Unassembled WGS sequence"/>
</dbReference>
<organism evidence="2 3">
    <name type="scientific">Anopheles epiroticus</name>
    <dbReference type="NCBI Taxonomy" id="199890"/>
    <lineage>
        <taxon>Eukaryota</taxon>
        <taxon>Metazoa</taxon>
        <taxon>Ecdysozoa</taxon>
        <taxon>Arthropoda</taxon>
        <taxon>Hexapoda</taxon>
        <taxon>Insecta</taxon>
        <taxon>Pterygota</taxon>
        <taxon>Neoptera</taxon>
        <taxon>Endopterygota</taxon>
        <taxon>Diptera</taxon>
        <taxon>Nematocera</taxon>
        <taxon>Culicoidea</taxon>
        <taxon>Culicidae</taxon>
        <taxon>Anophelinae</taxon>
        <taxon>Anopheles</taxon>
    </lineage>
</organism>
<proteinExistence type="predicted"/>
<reference evidence="2" key="2">
    <citation type="submission" date="2020-05" db="UniProtKB">
        <authorList>
            <consortium name="EnsemblMetazoa"/>
        </authorList>
    </citation>
    <scope>IDENTIFICATION</scope>
    <source>
        <strain evidence="2">Epiroticus2</strain>
    </source>
</reference>
<keyword evidence="3" id="KW-1185">Reference proteome</keyword>
<reference evidence="3" key="1">
    <citation type="submission" date="2013-03" db="EMBL/GenBank/DDBJ databases">
        <title>The Genome Sequence of Anopheles epiroticus epiroticus2.</title>
        <authorList>
            <consortium name="The Broad Institute Genomics Platform"/>
            <person name="Neafsey D.E."/>
            <person name="Howell P."/>
            <person name="Walker B."/>
            <person name="Young S.K."/>
            <person name="Zeng Q."/>
            <person name="Gargeya S."/>
            <person name="Fitzgerald M."/>
            <person name="Haas B."/>
            <person name="Abouelleil A."/>
            <person name="Allen A.W."/>
            <person name="Alvarado L."/>
            <person name="Arachchi H.M."/>
            <person name="Berlin A.M."/>
            <person name="Chapman S.B."/>
            <person name="Gainer-Dewar J."/>
            <person name="Goldberg J."/>
            <person name="Griggs A."/>
            <person name="Gujja S."/>
            <person name="Hansen M."/>
            <person name="Howarth C."/>
            <person name="Imamovic A."/>
            <person name="Ireland A."/>
            <person name="Larimer J."/>
            <person name="McCowan C."/>
            <person name="Murphy C."/>
            <person name="Pearson M."/>
            <person name="Poon T.W."/>
            <person name="Priest M."/>
            <person name="Roberts A."/>
            <person name="Saif S."/>
            <person name="Shea T."/>
            <person name="Sisk P."/>
            <person name="Sykes S."/>
            <person name="Wortman J."/>
            <person name="Nusbaum C."/>
            <person name="Birren B."/>
        </authorList>
    </citation>
    <scope>NUCLEOTIDE SEQUENCE [LARGE SCALE GENOMIC DNA]</scope>
    <source>
        <strain evidence="3">Epiroticus2</strain>
    </source>
</reference>
<evidence type="ECO:0000313" key="2">
    <source>
        <dbReference type="EnsemblMetazoa" id="AEPI006912-PA"/>
    </source>
</evidence>
<sequence length="182" mass="21273">MWYYIILSLAGLINTANSIWVVEVNRLFKSCENPHKRGPYPLDLSKLQIYLSEDDKLIMNGEMQFVQDIVPPWGISIYTEKLNHGEWHSTPYTKNALDLCIDMQARHEIWYTITKHLNKSTCPYRKGHTERFDMVELGSFGFDDVLPDLVGDWRIYTDFRMGTVPHKAKLSCMMTELSILEH</sequence>
<dbReference type="AlphaFoldDB" id="A0A182PIZ9"/>
<feature type="chain" id="PRO_5008131405" evidence="1">
    <location>
        <begin position="19"/>
        <end position="182"/>
    </location>
</feature>
<dbReference type="VEuPathDB" id="VectorBase:AEPI006912"/>
<name>A0A182PIZ9_9DIPT</name>
<accession>A0A182PIZ9</accession>
<feature type="signal peptide" evidence="1">
    <location>
        <begin position="1"/>
        <end position="18"/>
    </location>
</feature>